<dbReference type="InterPro" id="IPR023395">
    <property type="entry name" value="MCP_dom_sf"/>
</dbReference>
<evidence type="ECO:0000256" key="2">
    <source>
        <dbReference type="ARBA" id="ARBA00006375"/>
    </source>
</evidence>
<dbReference type="PANTHER" id="PTHR45624:SF10">
    <property type="entry name" value="SLC (SOLUTE CARRIER) HOMOLOG"/>
    <property type="match status" value="1"/>
</dbReference>
<name>A0AAN8JQW7_PATCE</name>
<dbReference type="EMBL" id="JAZGQO010000007">
    <property type="protein sequence ID" value="KAK6182386.1"/>
    <property type="molecule type" value="Genomic_DNA"/>
</dbReference>
<dbReference type="InterPro" id="IPR050567">
    <property type="entry name" value="Mitochondrial_Carrier"/>
</dbReference>
<evidence type="ECO:0000256" key="3">
    <source>
        <dbReference type="ARBA" id="ARBA00022448"/>
    </source>
</evidence>
<keyword evidence="7" id="KW-0496">Mitochondrion</keyword>
<evidence type="ECO:0000256" key="9">
    <source>
        <dbReference type="PROSITE-ProRule" id="PRU00282"/>
    </source>
</evidence>
<evidence type="ECO:0000256" key="7">
    <source>
        <dbReference type="ARBA" id="ARBA00023128"/>
    </source>
</evidence>
<evidence type="ECO:0000256" key="10">
    <source>
        <dbReference type="RuleBase" id="RU000488"/>
    </source>
</evidence>
<protein>
    <submittedName>
        <fullName evidence="11">Uncharacterized protein</fullName>
    </submittedName>
</protein>
<feature type="repeat" description="Solcar" evidence="9">
    <location>
        <begin position="219"/>
        <end position="304"/>
    </location>
</feature>
<organism evidence="11 12">
    <name type="scientific">Patella caerulea</name>
    <name type="common">Rayed Mediterranean limpet</name>
    <dbReference type="NCBI Taxonomy" id="87958"/>
    <lineage>
        <taxon>Eukaryota</taxon>
        <taxon>Metazoa</taxon>
        <taxon>Spiralia</taxon>
        <taxon>Lophotrochozoa</taxon>
        <taxon>Mollusca</taxon>
        <taxon>Gastropoda</taxon>
        <taxon>Patellogastropoda</taxon>
        <taxon>Patelloidea</taxon>
        <taxon>Patellidae</taxon>
        <taxon>Patella</taxon>
    </lineage>
</organism>
<dbReference type="GO" id="GO:0031966">
    <property type="term" value="C:mitochondrial membrane"/>
    <property type="evidence" value="ECO:0007669"/>
    <property type="project" value="UniProtKB-SubCell"/>
</dbReference>
<keyword evidence="6" id="KW-1133">Transmembrane helix</keyword>
<evidence type="ECO:0000256" key="8">
    <source>
        <dbReference type="ARBA" id="ARBA00023136"/>
    </source>
</evidence>
<evidence type="ECO:0000313" key="11">
    <source>
        <dbReference type="EMBL" id="KAK6182386.1"/>
    </source>
</evidence>
<evidence type="ECO:0000256" key="5">
    <source>
        <dbReference type="ARBA" id="ARBA00022737"/>
    </source>
</evidence>
<gene>
    <name evidence="11" type="ORF">SNE40_010090</name>
</gene>
<dbReference type="Gene3D" id="1.50.40.10">
    <property type="entry name" value="Mitochondrial carrier domain"/>
    <property type="match status" value="2"/>
</dbReference>
<evidence type="ECO:0000256" key="6">
    <source>
        <dbReference type="ARBA" id="ARBA00022989"/>
    </source>
</evidence>
<dbReference type="InterPro" id="IPR018108">
    <property type="entry name" value="MCP_transmembrane"/>
</dbReference>
<keyword evidence="4 9" id="KW-0812">Transmembrane</keyword>
<keyword evidence="12" id="KW-1185">Reference proteome</keyword>
<reference evidence="11 12" key="1">
    <citation type="submission" date="2024-01" db="EMBL/GenBank/DDBJ databases">
        <title>The genome of the rayed Mediterranean limpet Patella caerulea (Linnaeus, 1758).</title>
        <authorList>
            <person name="Anh-Thu Weber A."/>
            <person name="Halstead-Nussloch G."/>
        </authorList>
    </citation>
    <scope>NUCLEOTIDE SEQUENCE [LARGE SCALE GENOMIC DNA]</scope>
    <source>
        <strain evidence="11">AATW-2023a</strain>
        <tissue evidence="11">Whole specimen</tissue>
    </source>
</reference>
<keyword evidence="5" id="KW-0677">Repeat</keyword>
<evidence type="ECO:0000256" key="4">
    <source>
        <dbReference type="ARBA" id="ARBA00022692"/>
    </source>
</evidence>
<evidence type="ECO:0000256" key="1">
    <source>
        <dbReference type="ARBA" id="ARBA00004225"/>
    </source>
</evidence>
<sequence>METPIIPQQPAPNVFHDYIAGALGGTSGLIVGHPFDTTKIQLQIQHKGRGYRGTNDALRQIHTKHGWTKGFLRGLAWPMLSYGAVNSIFFGVYGSSLRVFQRLLGNEGSKPGYLSIYMSGCVAGAAQLGLACPVDLIKVILQSQISNETKNSGSQTQNRRYFTTPYQCARDVVKQHGIRGLYKGLVIMSYRDIPSYGLYCLTFEYLEHLMHKYTLTDKNGITANLFAGGMAGTVCWFSIMPMDVVKSRLQADLDNVYKGLIDCARKTVREDGFRALYKGTIITCIRAFPVNAATFLVYSQSLKYLNSR</sequence>
<feature type="repeat" description="Solcar" evidence="9">
    <location>
        <begin position="111"/>
        <end position="209"/>
    </location>
</feature>
<dbReference type="PROSITE" id="PS50920">
    <property type="entry name" value="SOLCAR"/>
    <property type="match status" value="3"/>
</dbReference>
<dbReference type="AlphaFoldDB" id="A0AAN8JQW7"/>
<dbReference type="Pfam" id="PF00153">
    <property type="entry name" value="Mito_carr"/>
    <property type="match status" value="3"/>
</dbReference>
<dbReference type="SUPFAM" id="SSF103506">
    <property type="entry name" value="Mitochondrial carrier"/>
    <property type="match status" value="1"/>
</dbReference>
<keyword evidence="8 9" id="KW-0472">Membrane</keyword>
<feature type="repeat" description="Solcar" evidence="9">
    <location>
        <begin position="12"/>
        <end position="99"/>
    </location>
</feature>
<comment type="similarity">
    <text evidence="2 10">Belongs to the mitochondrial carrier (TC 2.A.29) family.</text>
</comment>
<evidence type="ECO:0000313" key="12">
    <source>
        <dbReference type="Proteomes" id="UP001347796"/>
    </source>
</evidence>
<accession>A0AAN8JQW7</accession>
<dbReference type="GO" id="GO:0022857">
    <property type="term" value="F:transmembrane transporter activity"/>
    <property type="evidence" value="ECO:0007669"/>
    <property type="project" value="TreeGrafter"/>
</dbReference>
<dbReference type="PANTHER" id="PTHR45624">
    <property type="entry name" value="MITOCHONDRIAL BASIC AMINO ACIDS TRANSPORTER-RELATED"/>
    <property type="match status" value="1"/>
</dbReference>
<comment type="caution">
    <text evidence="11">The sequence shown here is derived from an EMBL/GenBank/DDBJ whole genome shotgun (WGS) entry which is preliminary data.</text>
</comment>
<proteinExistence type="inferred from homology"/>
<keyword evidence="3 10" id="KW-0813">Transport</keyword>
<dbReference type="Proteomes" id="UP001347796">
    <property type="component" value="Unassembled WGS sequence"/>
</dbReference>
<comment type="subcellular location">
    <subcellularLocation>
        <location evidence="1">Mitochondrion membrane</location>
        <topology evidence="1">Multi-pass membrane protein</topology>
    </subcellularLocation>
</comment>